<dbReference type="CDD" id="cd06223">
    <property type="entry name" value="PRTases_typeI"/>
    <property type="match status" value="1"/>
</dbReference>
<dbReference type="FunCoup" id="D4H2C2">
    <property type="interactions" value="363"/>
</dbReference>
<keyword evidence="2" id="KW-0660">Purine salvage</keyword>
<organism evidence="4 5">
    <name type="scientific">Denitrovibrio acetiphilus (strain DSM 12809 / NBRC 114555 / N2460)</name>
    <dbReference type="NCBI Taxonomy" id="522772"/>
    <lineage>
        <taxon>Bacteria</taxon>
        <taxon>Pseudomonadati</taxon>
        <taxon>Deferribacterota</taxon>
        <taxon>Deferribacteres</taxon>
        <taxon>Deferribacterales</taxon>
        <taxon>Geovibrionaceae</taxon>
        <taxon>Denitrovibrio</taxon>
    </lineage>
</organism>
<dbReference type="PANTHER" id="PTHR43864:SF1">
    <property type="entry name" value="XANTHINE PHOSPHORIBOSYLTRANSFERASE"/>
    <property type="match status" value="1"/>
</dbReference>
<name>D4H2C2_DENA2</name>
<dbReference type="Proteomes" id="UP000002012">
    <property type="component" value="Chromosome"/>
</dbReference>
<evidence type="ECO:0000259" key="3">
    <source>
        <dbReference type="Pfam" id="PF00156"/>
    </source>
</evidence>
<sequence length="179" mass="19875">MRKAQQTLIDLIKKFGEVNGEIVKVDRLLNHMVDIDLIKEIGEDIAEKFADVSVDKILTVEASGIPGAQAAAFSMHKDYIFAKKKNPITMKGFFSAESFSFTKNEHTTLYVSKEVLKKGDRILFVDDFYAKGNTLKAIKKIIEQAEAELVGVAVIVDKNDTPDIHSILTLSQLKSAMGK</sequence>
<dbReference type="OrthoDB" id="9790678at2"/>
<keyword evidence="1 4" id="KW-0808">Transferase</keyword>
<evidence type="ECO:0000256" key="2">
    <source>
        <dbReference type="ARBA" id="ARBA00022726"/>
    </source>
</evidence>
<evidence type="ECO:0000313" key="4">
    <source>
        <dbReference type="EMBL" id="ADD68913.1"/>
    </source>
</evidence>
<dbReference type="KEGG" id="dap:Dacet_2151"/>
<dbReference type="PANTHER" id="PTHR43864">
    <property type="entry name" value="HYPOXANTHINE/GUANINE PHOSPHORIBOSYLTRANSFERASE"/>
    <property type="match status" value="1"/>
</dbReference>
<dbReference type="AlphaFoldDB" id="D4H2C2"/>
<dbReference type="InterPro" id="IPR000836">
    <property type="entry name" value="PRTase_dom"/>
</dbReference>
<feature type="domain" description="Phosphoribosyltransferase" evidence="3">
    <location>
        <begin position="25"/>
        <end position="161"/>
    </location>
</feature>
<proteinExistence type="predicted"/>
<keyword evidence="5" id="KW-1185">Reference proteome</keyword>
<dbReference type="RefSeq" id="WP_013011416.1">
    <property type="nucleotide sequence ID" value="NC_013943.1"/>
</dbReference>
<protein>
    <submittedName>
        <fullName evidence="4">Phosphoribosyltransferase</fullName>
    </submittedName>
</protein>
<dbReference type="STRING" id="522772.Dacet_2151"/>
<accession>D4H2C2</accession>
<gene>
    <name evidence="4" type="ordered locus">Dacet_2151</name>
</gene>
<dbReference type="GO" id="GO:0016757">
    <property type="term" value="F:glycosyltransferase activity"/>
    <property type="evidence" value="ECO:0007669"/>
    <property type="project" value="UniProtKB-KW"/>
</dbReference>
<evidence type="ECO:0000256" key="1">
    <source>
        <dbReference type="ARBA" id="ARBA00022679"/>
    </source>
</evidence>
<dbReference type="Pfam" id="PF00156">
    <property type="entry name" value="Pribosyltran"/>
    <property type="match status" value="1"/>
</dbReference>
<dbReference type="GO" id="GO:0006166">
    <property type="term" value="P:purine ribonucleoside salvage"/>
    <property type="evidence" value="ECO:0007669"/>
    <property type="project" value="UniProtKB-KW"/>
</dbReference>
<dbReference type="EMBL" id="CP001968">
    <property type="protein sequence ID" value="ADD68913.1"/>
    <property type="molecule type" value="Genomic_DNA"/>
</dbReference>
<dbReference type="Gene3D" id="3.40.50.2020">
    <property type="match status" value="1"/>
</dbReference>
<dbReference type="InterPro" id="IPR050118">
    <property type="entry name" value="Pur/Pyrimidine_PRTase"/>
</dbReference>
<keyword evidence="4" id="KW-0328">Glycosyltransferase</keyword>
<dbReference type="HOGENOM" id="CLU_099015_0_0_0"/>
<dbReference type="eggNOG" id="COG0503">
    <property type="taxonomic scope" value="Bacteria"/>
</dbReference>
<dbReference type="InterPro" id="IPR029057">
    <property type="entry name" value="PRTase-like"/>
</dbReference>
<reference evidence="4 5" key="1">
    <citation type="journal article" date="2010" name="Stand. Genomic Sci.">
        <title>Complete genome sequence of Denitrovibrio acetiphilus type strain (N2460).</title>
        <authorList>
            <person name="Kiss H."/>
            <person name="Lang E."/>
            <person name="Lapidus A."/>
            <person name="Copeland A."/>
            <person name="Nolan M."/>
            <person name="Glavina Del Rio T."/>
            <person name="Chen F."/>
            <person name="Lucas S."/>
            <person name="Tice H."/>
            <person name="Cheng J.F."/>
            <person name="Han C."/>
            <person name="Goodwin L."/>
            <person name="Pitluck S."/>
            <person name="Liolios K."/>
            <person name="Pati A."/>
            <person name="Ivanova N."/>
            <person name="Mavromatis K."/>
            <person name="Chen A."/>
            <person name="Palaniappan K."/>
            <person name="Land M."/>
            <person name="Hauser L."/>
            <person name="Chang Y.J."/>
            <person name="Jeffries C.D."/>
            <person name="Detter J.C."/>
            <person name="Brettin T."/>
            <person name="Spring S."/>
            <person name="Rohde M."/>
            <person name="Goker M."/>
            <person name="Woyke T."/>
            <person name="Bristow J."/>
            <person name="Eisen J.A."/>
            <person name="Markowitz V."/>
            <person name="Hugenholtz P."/>
            <person name="Kyrpides N.C."/>
            <person name="Klenk H.P."/>
        </authorList>
    </citation>
    <scope>NUCLEOTIDE SEQUENCE [LARGE SCALE GENOMIC DNA]</scope>
    <source>
        <strain evidence="5">DSM 12809 / NBRC 114555 / N2460</strain>
    </source>
</reference>
<dbReference type="PaxDb" id="522772-Dacet_2151"/>
<dbReference type="SUPFAM" id="SSF53271">
    <property type="entry name" value="PRTase-like"/>
    <property type="match status" value="1"/>
</dbReference>
<dbReference type="InParanoid" id="D4H2C2"/>
<evidence type="ECO:0000313" key="5">
    <source>
        <dbReference type="Proteomes" id="UP000002012"/>
    </source>
</evidence>